<dbReference type="NCBIfam" id="TIGR01484">
    <property type="entry name" value="HAD-SF-IIB"/>
    <property type="match status" value="1"/>
</dbReference>
<dbReference type="EMBL" id="OV121138">
    <property type="protein sequence ID" value="CAH0561445.1"/>
    <property type="molecule type" value="Genomic_DNA"/>
</dbReference>
<sequence length="280" mass="31625">MGNSVVVRPRLVRMTHIDSADIGRVLTKYMNNTKNLALLLDYDGTLTPIVNQPDMAVIPEETKAILERLSNVNTLFMAIISGRAVDNVKNLVGIDNIHYAGNHGYEIMAPDGSKYLHEIPTEYKKKMRDMVEELNAKASDNGAWVEDKIYSITYHFRAVPKVQQSQYLENAKKIMEPYGFHVSQAHYGLEAKPPIKWDKGEATLKILNENFSGDWKKSVKAIFIGDDTTDEDAMRVLKGHGLSFRIAADGDVDTCADYVLSNLDPVMVILRWFDKYYCGM</sequence>
<reference evidence="6" key="1">
    <citation type="submission" date="2021-12" db="EMBL/GenBank/DDBJ databases">
        <authorList>
            <person name="King R."/>
        </authorList>
    </citation>
    <scope>NUCLEOTIDE SEQUENCE</scope>
</reference>
<name>A0A9P0FNM2_BRAAE</name>
<evidence type="ECO:0000256" key="3">
    <source>
        <dbReference type="ARBA" id="ARBA00008770"/>
    </source>
</evidence>
<dbReference type="EC" id="3.1.3.12" evidence="5"/>
<dbReference type="Gene3D" id="3.40.50.1000">
    <property type="entry name" value="HAD superfamily/HAD-like"/>
    <property type="match status" value="1"/>
</dbReference>
<evidence type="ECO:0000256" key="1">
    <source>
        <dbReference type="ARBA" id="ARBA00000500"/>
    </source>
</evidence>
<dbReference type="InterPro" id="IPR003337">
    <property type="entry name" value="Trehalose_PPase"/>
</dbReference>
<dbReference type="SUPFAM" id="SSF56784">
    <property type="entry name" value="HAD-like"/>
    <property type="match status" value="1"/>
</dbReference>
<comment type="similarity">
    <text evidence="3 5">Belongs to the trehalose phosphatase family.</text>
</comment>
<comment type="function">
    <text evidence="5">Removes the phosphate from trehalose 6-phosphate to produce free trehalose.</text>
</comment>
<dbReference type="InterPro" id="IPR044651">
    <property type="entry name" value="OTSB-like"/>
</dbReference>
<protein>
    <recommendedName>
        <fullName evidence="5">Trehalose 6-phosphate phosphatase</fullName>
        <ecNumber evidence="5">3.1.3.12</ecNumber>
    </recommendedName>
</protein>
<dbReference type="OrthoDB" id="755951at2759"/>
<evidence type="ECO:0000313" key="7">
    <source>
        <dbReference type="Proteomes" id="UP001154078"/>
    </source>
</evidence>
<evidence type="ECO:0000313" key="6">
    <source>
        <dbReference type="EMBL" id="CAH0561445.1"/>
    </source>
</evidence>
<dbReference type="PANTHER" id="PTHR43768:SF3">
    <property type="entry name" value="TREHALOSE 6-PHOSPHATE PHOSPHATASE"/>
    <property type="match status" value="1"/>
</dbReference>
<dbReference type="Proteomes" id="UP001154078">
    <property type="component" value="Chromosome 7"/>
</dbReference>
<organism evidence="6 7">
    <name type="scientific">Brassicogethes aeneus</name>
    <name type="common">Rape pollen beetle</name>
    <name type="synonym">Meligethes aeneus</name>
    <dbReference type="NCBI Taxonomy" id="1431903"/>
    <lineage>
        <taxon>Eukaryota</taxon>
        <taxon>Metazoa</taxon>
        <taxon>Ecdysozoa</taxon>
        <taxon>Arthropoda</taxon>
        <taxon>Hexapoda</taxon>
        <taxon>Insecta</taxon>
        <taxon>Pterygota</taxon>
        <taxon>Neoptera</taxon>
        <taxon>Endopterygota</taxon>
        <taxon>Coleoptera</taxon>
        <taxon>Polyphaga</taxon>
        <taxon>Cucujiformia</taxon>
        <taxon>Nitidulidae</taxon>
        <taxon>Meligethinae</taxon>
        <taxon>Brassicogethes</taxon>
    </lineage>
</organism>
<evidence type="ECO:0000256" key="5">
    <source>
        <dbReference type="RuleBase" id="RU361117"/>
    </source>
</evidence>
<dbReference type="GO" id="GO:0004805">
    <property type="term" value="F:trehalose-phosphatase activity"/>
    <property type="evidence" value="ECO:0007669"/>
    <property type="project" value="UniProtKB-EC"/>
</dbReference>
<dbReference type="InterPro" id="IPR023214">
    <property type="entry name" value="HAD_sf"/>
</dbReference>
<dbReference type="GO" id="GO:0005992">
    <property type="term" value="P:trehalose biosynthetic process"/>
    <property type="evidence" value="ECO:0007669"/>
    <property type="project" value="InterPro"/>
</dbReference>
<dbReference type="Pfam" id="PF02358">
    <property type="entry name" value="Trehalose_PPase"/>
    <property type="match status" value="1"/>
</dbReference>
<dbReference type="Gene3D" id="3.30.70.1020">
    <property type="entry name" value="Trehalose-6-phosphate phosphatase related protein, domain 2"/>
    <property type="match status" value="1"/>
</dbReference>
<keyword evidence="4 5" id="KW-0378">Hydrolase</keyword>
<accession>A0A9P0FNM2</accession>
<comment type="catalytic activity">
    <reaction evidence="1 5">
        <text>alpha,alpha-trehalose 6-phosphate + H2O = alpha,alpha-trehalose + phosphate</text>
        <dbReference type="Rhea" id="RHEA:23420"/>
        <dbReference type="ChEBI" id="CHEBI:15377"/>
        <dbReference type="ChEBI" id="CHEBI:16551"/>
        <dbReference type="ChEBI" id="CHEBI:43474"/>
        <dbReference type="ChEBI" id="CHEBI:58429"/>
        <dbReference type="EC" id="3.1.3.12"/>
    </reaction>
</comment>
<comment type="cofactor">
    <cofactor evidence="5">
        <name>a divalent metal cation</name>
        <dbReference type="ChEBI" id="CHEBI:60240"/>
    </cofactor>
</comment>
<gene>
    <name evidence="6" type="ORF">MELIAE_LOCUS10976</name>
</gene>
<dbReference type="AlphaFoldDB" id="A0A9P0FNM2"/>
<evidence type="ECO:0000256" key="4">
    <source>
        <dbReference type="ARBA" id="ARBA00022801"/>
    </source>
</evidence>
<comment type="pathway">
    <text evidence="2 5">Glycan biosynthesis; trehalose biosynthesis.</text>
</comment>
<dbReference type="PANTHER" id="PTHR43768">
    <property type="entry name" value="TREHALOSE 6-PHOSPHATE PHOSPHATASE"/>
    <property type="match status" value="1"/>
</dbReference>
<dbReference type="FunFam" id="3.40.50.1000:FF:000324">
    <property type="entry name" value="Putative Alpha,alpha-trehalose-phosphate synthase"/>
    <property type="match status" value="1"/>
</dbReference>
<dbReference type="InterPro" id="IPR036412">
    <property type="entry name" value="HAD-like_sf"/>
</dbReference>
<evidence type="ECO:0000256" key="2">
    <source>
        <dbReference type="ARBA" id="ARBA00005199"/>
    </source>
</evidence>
<keyword evidence="7" id="KW-1185">Reference proteome</keyword>
<dbReference type="InterPro" id="IPR006379">
    <property type="entry name" value="HAD-SF_hydro_IIB"/>
</dbReference>
<dbReference type="NCBIfam" id="TIGR00685">
    <property type="entry name" value="T6PP"/>
    <property type="match status" value="1"/>
</dbReference>
<proteinExistence type="inferred from homology"/>
<dbReference type="CDD" id="cd01627">
    <property type="entry name" value="HAD_TPP"/>
    <property type="match status" value="1"/>
</dbReference>